<keyword evidence="6 11" id="KW-1133">Transmembrane helix</keyword>
<feature type="transmembrane region" description="Helical" evidence="11">
    <location>
        <begin position="425"/>
        <end position="443"/>
    </location>
</feature>
<feature type="transmembrane region" description="Helical" evidence="11">
    <location>
        <begin position="76"/>
        <end position="98"/>
    </location>
</feature>
<evidence type="ECO:0000256" key="9">
    <source>
        <dbReference type="ARBA" id="ARBA00023136"/>
    </source>
</evidence>
<dbReference type="Proteomes" id="UP001247542">
    <property type="component" value="Unassembled WGS sequence"/>
</dbReference>
<feature type="transmembrane region" description="Helical" evidence="11">
    <location>
        <begin position="183"/>
        <end position="203"/>
    </location>
</feature>
<feature type="transmembrane region" description="Helical" evidence="11">
    <location>
        <begin position="265"/>
        <end position="296"/>
    </location>
</feature>
<feature type="transmembrane region" description="Helical" evidence="11">
    <location>
        <begin position="241"/>
        <end position="258"/>
    </location>
</feature>
<dbReference type="InterPro" id="IPR004670">
    <property type="entry name" value="NhaA"/>
</dbReference>
<keyword evidence="3 11" id="KW-0050">Antiport</keyword>
<feature type="transmembrane region" description="Helical" evidence="11">
    <location>
        <begin position="347"/>
        <end position="373"/>
    </location>
</feature>
<sequence length="462" mass="49377">MWSDGKRHWRFEADPSIIRTSRHNQGVLRKTQRPYMSSAARRHRFTTDPRRELSFGERIRSIPNAFTQATKDETKVGLLLVAAALLALAWANSPFSGIYEAIANYEIGPASLHMHLPLNSWAADGILTIFFFVVGLELKTEFVTGALRDIREAALPMLAAFFGMVGPASVYLLTQVLTGSEAYHGWAIPAATDIAFAVALLGLFGKGLPPAARTFLLTLAVVDDLLAIIVIAVAYSTGLNFIALGCALLAIVLFGVLVQKRFMHWWALIPIAVIAWGFMHVSGVHATISGVAMGLLVPAARRRREPQWSHHLAEKLNPISAGIVVPIFAFFAAGVDIRSSGGIHEALVDPVALGVLFGLPIGKLLGIAGSVFILTKFTRLRLGAGVDQGDINAIALLAGIGFTVALLVAGLAFPEGSAHIPHAKLGVMLGTASAAIFGGYAVHRRAKLHARGPAAYARGTVR</sequence>
<dbReference type="PANTHER" id="PTHR30341:SF0">
    <property type="entry name" value="NA(+)_H(+) ANTIPORTER NHAA"/>
    <property type="match status" value="1"/>
</dbReference>
<evidence type="ECO:0000256" key="8">
    <source>
        <dbReference type="ARBA" id="ARBA00023065"/>
    </source>
</evidence>
<dbReference type="PANTHER" id="PTHR30341">
    <property type="entry name" value="SODIUM ION/PROTON ANTIPORTER NHAA-RELATED"/>
    <property type="match status" value="1"/>
</dbReference>
<evidence type="ECO:0000256" key="11">
    <source>
        <dbReference type="HAMAP-Rule" id="MF_01844"/>
    </source>
</evidence>
<keyword evidence="13" id="KW-1185">Reference proteome</keyword>
<comment type="subcellular location">
    <subcellularLocation>
        <location evidence="1">Cell inner membrane</location>
        <topology evidence="1">Multi-pass membrane protein</topology>
    </subcellularLocation>
    <subcellularLocation>
        <location evidence="11">Cell membrane</location>
        <topology evidence="11">Multi-pass membrane protein</topology>
    </subcellularLocation>
</comment>
<keyword evidence="8 11" id="KW-0406">Ion transport</keyword>
<dbReference type="HAMAP" id="MF_01844">
    <property type="entry name" value="NhaA"/>
    <property type="match status" value="1"/>
</dbReference>
<dbReference type="InterPro" id="IPR023171">
    <property type="entry name" value="Na/H_antiporter_dom_sf"/>
</dbReference>
<comment type="similarity">
    <text evidence="11">Belongs to the NhaA Na(+)/H(+) (TC 2.A.33) antiporter family.</text>
</comment>
<dbReference type="NCBIfam" id="TIGR00773">
    <property type="entry name" value="NhaA"/>
    <property type="match status" value="1"/>
</dbReference>
<protein>
    <recommendedName>
        <fullName evidence="11">Na(+)/H(+) antiporter NhaA</fullName>
    </recommendedName>
    <alternativeName>
        <fullName evidence="11">Sodium/proton antiporter NhaA</fullName>
    </alternativeName>
</protein>
<organism evidence="12 13">
    <name type="scientific">Gleimia hominis</name>
    <dbReference type="NCBI Taxonomy" id="595468"/>
    <lineage>
        <taxon>Bacteria</taxon>
        <taxon>Bacillati</taxon>
        <taxon>Actinomycetota</taxon>
        <taxon>Actinomycetes</taxon>
        <taxon>Actinomycetales</taxon>
        <taxon>Actinomycetaceae</taxon>
        <taxon>Gleimia</taxon>
    </lineage>
</organism>
<dbReference type="Pfam" id="PF06965">
    <property type="entry name" value="Na_H_antiport_1"/>
    <property type="match status" value="1"/>
</dbReference>
<evidence type="ECO:0000256" key="4">
    <source>
        <dbReference type="ARBA" id="ARBA00022475"/>
    </source>
</evidence>
<evidence type="ECO:0000256" key="2">
    <source>
        <dbReference type="ARBA" id="ARBA00022448"/>
    </source>
</evidence>
<evidence type="ECO:0000313" key="12">
    <source>
        <dbReference type="EMBL" id="MDT3767847.1"/>
    </source>
</evidence>
<reference evidence="12 13" key="1">
    <citation type="submission" date="2023-06" db="EMBL/GenBank/DDBJ databases">
        <title>Draft genome sequence of Gleimia hominis type strain CCUG 57540T.</title>
        <authorList>
            <person name="Salva-Serra F."/>
            <person name="Cardew S."/>
            <person name="Jensie Markopoulos S."/>
            <person name="Ohlen M."/>
            <person name="Inganas E."/>
            <person name="Svensson-Stadler L."/>
            <person name="Moore E.R.B."/>
        </authorList>
    </citation>
    <scope>NUCLEOTIDE SEQUENCE [LARGE SCALE GENOMIC DNA]</scope>
    <source>
        <strain evidence="12 13">CCUG 57540</strain>
    </source>
</reference>
<feature type="transmembrane region" description="Helical" evidence="11">
    <location>
        <begin position="118"/>
        <end position="136"/>
    </location>
</feature>
<keyword evidence="4 11" id="KW-1003">Cell membrane</keyword>
<evidence type="ECO:0000313" key="13">
    <source>
        <dbReference type="Proteomes" id="UP001247542"/>
    </source>
</evidence>
<comment type="function">
    <text evidence="11">Na(+)/H(+) antiporter that extrudes sodium in exchange for external protons.</text>
</comment>
<feature type="transmembrane region" description="Helical" evidence="11">
    <location>
        <begin position="157"/>
        <end position="177"/>
    </location>
</feature>
<keyword evidence="2 11" id="KW-0813">Transport</keyword>
<evidence type="ECO:0000256" key="6">
    <source>
        <dbReference type="ARBA" id="ARBA00022989"/>
    </source>
</evidence>
<dbReference type="RefSeq" id="WP_313273959.1">
    <property type="nucleotide sequence ID" value="NZ_JASXSX010000002.1"/>
</dbReference>
<evidence type="ECO:0000256" key="1">
    <source>
        <dbReference type="ARBA" id="ARBA00004429"/>
    </source>
</evidence>
<evidence type="ECO:0000256" key="5">
    <source>
        <dbReference type="ARBA" id="ARBA00022692"/>
    </source>
</evidence>
<keyword evidence="9 11" id="KW-0472">Membrane</keyword>
<evidence type="ECO:0000256" key="7">
    <source>
        <dbReference type="ARBA" id="ARBA00023053"/>
    </source>
</evidence>
<accession>A0ABU3IBU5</accession>
<proteinExistence type="inferred from homology"/>
<comment type="catalytic activity">
    <reaction evidence="11">
        <text>Na(+)(in) + 2 H(+)(out) = Na(+)(out) + 2 H(+)(in)</text>
        <dbReference type="Rhea" id="RHEA:29251"/>
        <dbReference type="ChEBI" id="CHEBI:15378"/>
        <dbReference type="ChEBI" id="CHEBI:29101"/>
    </reaction>
</comment>
<dbReference type="Gene3D" id="1.20.1530.10">
    <property type="entry name" value="Na+/H+ antiporter like domain"/>
    <property type="match status" value="1"/>
</dbReference>
<evidence type="ECO:0000256" key="10">
    <source>
        <dbReference type="ARBA" id="ARBA00023201"/>
    </source>
</evidence>
<keyword evidence="7 11" id="KW-0915">Sodium</keyword>
<evidence type="ECO:0000256" key="3">
    <source>
        <dbReference type="ARBA" id="ARBA00022449"/>
    </source>
</evidence>
<name>A0ABU3IBU5_9ACTO</name>
<feature type="transmembrane region" description="Helical" evidence="11">
    <location>
        <begin position="316"/>
        <end position="335"/>
    </location>
</feature>
<dbReference type="EMBL" id="JASXSX010000002">
    <property type="protein sequence ID" value="MDT3767847.1"/>
    <property type="molecule type" value="Genomic_DNA"/>
</dbReference>
<feature type="transmembrane region" description="Helical" evidence="11">
    <location>
        <begin position="393"/>
        <end position="413"/>
    </location>
</feature>
<keyword evidence="5 11" id="KW-0812">Transmembrane</keyword>
<comment type="caution">
    <text evidence="12">The sequence shown here is derived from an EMBL/GenBank/DDBJ whole genome shotgun (WGS) entry which is preliminary data.</text>
</comment>
<keyword evidence="10 11" id="KW-0739">Sodium transport</keyword>
<gene>
    <name evidence="11 12" type="primary">nhaA</name>
    <name evidence="12" type="ORF">QS713_07215</name>
</gene>